<evidence type="ECO:0000313" key="1">
    <source>
        <dbReference type="EMBL" id="CAJ2635641.1"/>
    </source>
</evidence>
<reference evidence="1" key="1">
    <citation type="submission" date="2023-10" db="EMBL/GenBank/DDBJ databases">
        <authorList>
            <person name="Rodriguez Cubillos JULIANA M."/>
            <person name="De Vega J."/>
        </authorList>
    </citation>
    <scope>NUCLEOTIDE SEQUENCE</scope>
</reference>
<organism evidence="1 2">
    <name type="scientific">Trifolium pratense</name>
    <name type="common">Red clover</name>
    <dbReference type="NCBI Taxonomy" id="57577"/>
    <lineage>
        <taxon>Eukaryota</taxon>
        <taxon>Viridiplantae</taxon>
        <taxon>Streptophyta</taxon>
        <taxon>Embryophyta</taxon>
        <taxon>Tracheophyta</taxon>
        <taxon>Spermatophyta</taxon>
        <taxon>Magnoliopsida</taxon>
        <taxon>eudicotyledons</taxon>
        <taxon>Gunneridae</taxon>
        <taxon>Pentapetalae</taxon>
        <taxon>rosids</taxon>
        <taxon>fabids</taxon>
        <taxon>Fabales</taxon>
        <taxon>Fabaceae</taxon>
        <taxon>Papilionoideae</taxon>
        <taxon>50 kb inversion clade</taxon>
        <taxon>NPAAA clade</taxon>
        <taxon>Hologalegina</taxon>
        <taxon>IRL clade</taxon>
        <taxon>Trifolieae</taxon>
        <taxon>Trifolium</taxon>
    </lineage>
</organism>
<evidence type="ECO:0000313" key="2">
    <source>
        <dbReference type="Proteomes" id="UP001177021"/>
    </source>
</evidence>
<comment type="caution">
    <text evidence="1">The sequence shown here is derived from an EMBL/GenBank/DDBJ whole genome shotgun (WGS) entry which is preliminary data.</text>
</comment>
<dbReference type="Proteomes" id="UP001177021">
    <property type="component" value="Unassembled WGS sequence"/>
</dbReference>
<dbReference type="EMBL" id="CASHSV030000002">
    <property type="protein sequence ID" value="CAJ2635641.1"/>
    <property type="molecule type" value="Genomic_DNA"/>
</dbReference>
<accession>A0ACB0IUQ2</accession>
<sequence length="403" mass="45724">MLLYICVTWAILIKRISIKAKQLSKKDKKETIMDLAQVLHMNGGVGEESYANNSLLQRKTISLTKLLRDEAITNLCCKTLPNSLAIADLGCSYGPNTLLVISETIKNVEKLYQEMKYKSPEYKVFLNDLPGNDFNNIFRSLDTFKENLHNEIETEMGPCYFFGAPGSFYGRIFPDKSLHFVHSSYSLQFLSKVPEGLDNNKGNIYMSSTSPSNVLKAYYDQYKTDFSYFLKCRAQELVEGGCLFVTLIGRQSEDPSSKECSSVWDLMSMALNDMVLQGIINEEKLKDFNIPIYYPSLSEVKLEILTEGSFVINQLESSQIILNELDNYEDAFEFTSKIPGSLKNDGYSVAQCIRAVAEPLLVSHFGEDVTKEVFNRFQKNVTDHMPKDRTKVTNITIALTRMP</sequence>
<proteinExistence type="predicted"/>
<gene>
    <name evidence="1" type="ORF">MILVUS5_LOCUS6290</name>
</gene>
<protein>
    <submittedName>
        <fullName evidence="1">Uncharacterized protein</fullName>
    </submittedName>
</protein>
<keyword evidence="2" id="KW-1185">Reference proteome</keyword>
<name>A0ACB0IUQ2_TRIPR</name>